<evidence type="ECO:0000259" key="1">
    <source>
        <dbReference type="Pfam" id="PF13454"/>
    </source>
</evidence>
<dbReference type="Pfam" id="PF13454">
    <property type="entry name" value="NAD_binding_9"/>
    <property type="match status" value="1"/>
</dbReference>
<dbReference type="SUPFAM" id="SSF51905">
    <property type="entry name" value="FAD/NAD(P)-binding domain"/>
    <property type="match status" value="1"/>
</dbReference>
<sequence>MDTKVAVIGTGPTGIYTLKGLVASEVPLAITIFEAESDPGKGTPYHPDINDRAMLSNIASIELPPICEKLVEWLHRQSDTQLQRLRIERTAIQEREFYPRVVLGEYLQSQFLQLVRLGQSRGHVIDIKARHRVADIALRQDGIQISVQRPDDTSSTFGFDHVVMATGHDWPQNIEKKPGYYISPWPAPELKRITNRSVGILGTSLSGIDALITVATANGAFYHDATGQIEYQPKPDSDDFHVTMMSRKGILPEADFYCEIPYIAPIFCTTEAIDGLLATGRHDLLDDVFELFRQELAASDPDYAASIGLSALTVETLAPAYFAAREHSGPFSWAARNLAEAEQNKANRYTVQWRYAILRMHEVIARIIPQLDDEDLKRFHKHFKTVFVDDYATVPHESIKRLLALLRAGKLDVMALGNDYQIDTDRVERGAAVAVDGKTVAYAAFIDATGQHSMSADDIPFPSLQKQGVVRKAQTVEARPVQEEGSPDVTVETGGIELDAAFRPIFQDNLSNKLYCAAISFLLHKLPFVQGITSAEEIGGIVSRAIIDNVTAENRLQLVK</sequence>
<organism evidence="2 3">
    <name type="scientific">Neorhizobium alkalisoli</name>
    <dbReference type="NCBI Taxonomy" id="528178"/>
    <lineage>
        <taxon>Bacteria</taxon>
        <taxon>Pseudomonadati</taxon>
        <taxon>Pseudomonadota</taxon>
        <taxon>Alphaproteobacteria</taxon>
        <taxon>Hyphomicrobiales</taxon>
        <taxon>Rhizobiaceae</taxon>
        <taxon>Rhizobium/Agrobacterium group</taxon>
        <taxon>Neorhizobium</taxon>
    </lineage>
</organism>
<accession>A0A561QBP6</accession>
<evidence type="ECO:0000313" key="3">
    <source>
        <dbReference type="Proteomes" id="UP000320653"/>
    </source>
</evidence>
<dbReference type="InterPro" id="IPR036188">
    <property type="entry name" value="FAD/NAD-bd_sf"/>
</dbReference>
<protein>
    <submittedName>
        <fullName evidence="2">Putative NAD(P)/FAD-binding protein YdhS</fullName>
    </submittedName>
</protein>
<dbReference type="PANTHER" id="PTHR40254:SF1">
    <property type="entry name" value="BLR0577 PROTEIN"/>
    <property type="match status" value="1"/>
</dbReference>
<dbReference type="OrthoDB" id="6309046at2"/>
<dbReference type="Gene3D" id="3.50.50.60">
    <property type="entry name" value="FAD/NAD(P)-binding domain"/>
    <property type="match status" value="1"/>
</dbReference>
<gene>
    <name evidence="2" type="ORF">FHW37_11091</name>
</gene>
<dbReference type="AlphaFoldDB" id="A0A561QBP6"/>
<dbReference type="PANTHER" id="PTHR40254">
    <property type="entry name" value="BLR0577 PROTEIN"/>
    <property type="match status" value="1"/>
</dbReference>
<dbReference type="RefSeq" id="WP_145642062.1">
    <property type="nucleotide sequence ID" value="NZ_VIWP01000010.1"/>
</dbReference>
<feature type="domain" description="FAD-dependent urate hydroxylase HpyO/Asp monooxygenase CreE-like FAD/NAD(P)-binding" evidence="1">
    <location>
        <begin position="6"/>
        <end position="168"/>
    </location>
</feature>
<name>A0A561QBP6_9HYPH</name>
<dbReference type="Proteomes" id="UP000320653">
    <property type="component" value="Unassembled WGS sequence"/>
</dbReference>
<reference evidence="2 3" key="1">
    <citation type="submission" date="2019-06" db="EMBL/GenBank/DDBJ databases">
        <title>Sorghum-associated microbial communities from plants grown in Nebraska, USA.</title>
        <authorList>
            <person name="Schachtman D."/>
        </authorList>
    </citation>
    <scope>NUCLEOTIDE SEQUENCE [LARGE SCALE GENOMIC DNA]</scope>
    <source>
        <strain evidence="2 3">1225</strain>
    </source>
</reference>
<keyword evidence="3" id="KW-1185">Reference proteome</keyword>
<evidence type="ECO:0000313" key="2">
    <source>
        <dbReference type="EMBL" id="TWF47794.1"/>
    </source>
</evidence>
<dbReference type="EMBL" id="VIWP01000010">
    <property type="protein sequence ID" value="TWF47794.1"/>
    <property type="molecule type" value="Genomic_DNA"/>
</dbReference>
<comment type="caution">
    <text evidence="2">The sequence shown here is derived from an EMBL/GenBank/DDBJ whole genome shotgun (WGS) entry which is preliminary data.</text>
</comment>
<dbReference type="InterPro" id="IPR052189">
    <property type="entry name" value="L-asp_N-monooxygenase_NS-form"/>
</dbReference>
<proteinExistence type="predicted"/>
<dbReference type="InterPro" id="IPR038732">
    <property type="entry name" value="HpyO/CreE_NAD-binding"/>
</dbReference>